<dbReference type="Pfam" id="PF03663">
    <property type="entry name" value="Glyco_hydro_76"/>
    <property type="match status" value="1"/>
</dbReference>
<dbReference type="Gene3D" id="2.160.20.110">
    <property type="match status" value="1"/>
</dbReference>
<dbReference type="InterPro" id="IPR005198">
    <property type="entry name" value="Glyco_hydro_76"/>
</dbReference>
<dbReference type="PANTHER" id="PTHR47791:SF3">
    <property type="entry name" value="MEIOTICALLY UP-REGULATED GENE 191 PROTEIN"/>
    <property type="match status" value="1"/>
</dbReference>
<evidence type="ECO:0000313" key="1">
    <source>
        <dbReference type="EMBL" id="VBB48465.1"/>
    </source>
</evidence>
<accession>A0A653ALB0</accession>
<organism evidence="1">
    <name type="scientific">uncultured Paludibacter sp</name>
    <dbReference type="NCBI Taxonomy" id="497635"/>
    <lineage>
        <taxon>Bacteria</taxon>
        <taxon>Pseudomonadati</taxon>
        <taxon>Bacteroidota</taxon>
        <taxon>Bacteroidia</taxon>
        <taxon>Bacteroidales</taxon>
        <taxon>Paludibacteraceae</taxon>
        <taxon>Paludibacter</taxon>
        <taxon>environmental samples</taxon>
    </lineage>
</organism>
<dbReference type="GO" id="GO:0005975">
    <property type="term" value="P:carbohydrate metabolic process"/>
    <property type="evidence" value="ECO:0007669"/>
    <property type="project" value="InterPro"/>
</dbReference>
<dbReference type="SUPFAM" id="SSF48208">
    <property type="entry name" value="Six-hairpin glycosidases"/>
    <property type="match status" value="1"/>
</dbReference>
<dbReference type="AlphaFoldDB" id="A0A653ALB0"/>
<proteinExistence type="predicted"/>
<sequence>MHSLMLYQMMPIRKYYLLLFLLSLVISSQAQILISNEAELRKIDIHPKGHYKLTKDIVLNHQWTPIGLNAAFEGIFDGNGRTISNVHINDSCHRHIGFFARTKNAVIKNLGIENAEVVAQSTENEINAGILIGEAISTKIINSYIHKGFVQSTGATGSFIGKVSRGKIPSKLLNIYSTANVVSDQSNAGGIVGNSENIIIENSYFSGWAKAKHSCGGILGLSVGDDSIASSVVISPSLKGSVVNRIVGEQRNGTLALNNNYARTDLQIENGTSFTVPFSNSFIKGMQGESIPYSHTDYISSFPDFTNADIATAVNAFNAGYYSNSKMIYYEYSSKTGKVAAIWTQAILFDIIMNNYLRTRDAKDFALMNNVLEGNRLHYANYDWDNGTVWFIYDDIMWWVISLARAYEATGDIKWLNLSKTGFERVWSGSKKLKDNGSYDPVNSGMYWAWDQAKPEGTPHSNMGKMACINYPTVIGAMTLFNITKDSTYFHRGLEIFNWAQNNLFDKQTGRVADSKHGKESLSWKDHVYNQATCIGAATMLYNATKNRKFLDDAILAANYTKNQMSTNGYLHFENGIEQGIYHAIFAQYIIRLIEDGKQYQYIPWLRYNINAGWANRIPSSGITYKDYANPAPDISLIQSYDASGIPALMQVIKPISEGEKQTNCLSRTFYKNNLNWDFNIWTISKSDKLPSLKIFDMKKNRRKYSNVR</sequence>
<dbReference type="EMBL" id="UPXZ01000039">
    <property type="protein sequence ID" value="VBB48465.1"/>
    <property type="molecule type" value="Genomic_DNA"/>
</dbReference>
<protein>
    <submittedName>
        <fullName evidence="1">Glycosyl hydrolase family 76 (Modular protein)</fullName>
    </submittedName>
</protein>
<dbReference type="GO" id="GO:0016787">
    <property type="term" value="F:hydrolase activity"/>
    <property type="evidence" value="ECO:0007669"/>
    <property type="project" value="UniProtKB-KW"/>
</dbReference>
<name>A0A653ALB0_9BACT</name>
<dbReference type="InterPro" id="IPR053169">
    <property type="entry name" value="MUG_Protein"/>
</dbReference>
<dbReference type="PANTHER" id="PTHR47791">
    <property type="entry name" value="MEIOTICALLY UP-REGULATED GENE 191 PROTEIN"/>
    <property type="match status" value="1"/>
</dbReference>
<dbReference type="Gene3D" id="1.50.10.20">
    <property type="match status" value="1"/>
</dbReference>
<gene>
    <name evidence="1" type="ORF">TRIP_D440483</name>
</gene>
<dbReference type="InterPro" id="IPR008928">
    <property type="entry name" value="6-hairpin_glycosidase_sf"/>
</dbReference>
<keyword evidence="1" id="KW-0378">Hydrolase</keyword>
<reference evidence="1" key="1">
    <citation type="submission" date="2018-07" db="EMBL/GenBank/DDBJ databases">
        <authorList>
            <consortium name="Genoscope - CEA"/>
            <person name="William W."/>
        </authorList>
    </citation>
    <scope>NUCLEOTIDE SEQUENCE</scope>
    <source>
        <strain evidence="1">IK1</strain>
    </source>
</reference>